<accession>A0A1Y2IGS9</accession>
<reference evidence="1 2" key="1">
    <citation type="journal article" date="2015" name="Biotechnol. Biofuels">
        <title>Enhanced degradation of softwood versus hardwood by the white-rot fungus Pycnoporus coccineus.</title>
        <authorList>
            <person name="Couturier M."/>
            <person name="Navarro D."/>
            <person name="Chevret D."/>
            <person name="Henrissat B."/>
            <person name="Piumi F."/>
            <person name="Ruiz-Duenas F.J."/>
            <person name="Martinez A.T."/>
            <person name="Grigoriev I.V."/>
            <person name="Riley R."/>
            <person name="Lipzen A."/>
            <person name="Berrin J.G."/>
            <person name="Master E.R."/>
            <person name="Rosso M.N."/>
        </authorList>
    </citation>
    <scope>NUCLEOTIDE SEQUENCE [LARGE SCALE GENOMIC DNA]</scope>
    <source>
        <strain evidence="1 2">BRFM310</strain>
    </source>
</reference>
<dbReference type="OrthoDB" id="2757639at2759"/>
<dbReference type="Proteomes" id="UP000193067">
    <property type="component" value="Unassembled WGS sequence"/>
</dbReference>
<gene>
    <name evidence="1" type="ORF">PYCCODRAFT_1427042</name>
</gene>
<organism evidence="1 2">
    <name type="scientific">Trametes coccinea (strain BRFM310)</name>
    <name type="common">Pycnoporus coccineus</name>
    <dbReference type="NCBI Taxonomy" id="1353009"/>
    <lineage>
        <taxon>Eukaryota</taxon>
        <taxon>Fungi</taxon>
        <taxon>Dikarya</taxon>
        <taxon>Basidiomycota</taxon>
        <taxon>Agaricomycotina</taxon>
        <taxon>Agaricomycetes</taxon>
        <taxon>Polyporales</taxon>
        <taxon>Polyporaceae</taxon>
        <taxon>Trametes</taxon>
    </lineage>
</organism>
<keyword evidence="2" id="KW-1185">Reference proteome</keyword>
<protein>
    <submittedName>
        <fullName evidence="1">Uncharacterized protein</fullName>
    </submittedName>
</protein>
<evidence type="ECO:0000313" key="2">
    <source>
        <dbReference type="Proteomes" id="UP000193067"/>
    </source>
</evidence>
<dbReference type="AlphaFoldDB" id="A0A1Y2IGS9"/>
<evidence type="ECO:0000313" key="1">
    <source>
        <dbReference type="EMBL" id="OSC99742.1"/>
    </source>
</evidence>
<sequence length="505" mass="56331">MPPKLDPIILNPSNDIVNCDNVFNQSPDTLPIPQKLRAKLKPAPERNLHRDIALLTHALKTVRKGASCTIEAALASKNLSAEKRTEFVTFGHISTLLTAGHPKEDPLVTKTVNAVTGRADLHKVTMLCTTNEASELGIAQTAIQSVSVDISRGRELLAGWANLQDLPKHMFFNIYVKELGSILAYIWSEDCATELDRDFTATANELLFSFSSIITSRARTKIVGRINNLKKLWDGESPITIMRNFFKEHPEETTKTPHTVLTFPYIQPCVTKFLSDNNLHPDLDNPLQYTFSSSNVLDWIDALQKTMSNIVQTLRDSDCAPSREQTVAGQAAIQTLHTLLRSNLCNILQQYAGANHALRLGYTGTKSANNVSDLNNNNTDDDSDPDDSVIFILPKKGVHTIRQVDIYTVKHVPTFTVKKEDIQPINQRLNKLHSTLHTTVPDTTKEYQTHTKVHAEAALMALAWLHRQGQTAQFPMLTNYVSMLDTIFSYKADEYTIGASGCNWS</sequence>
<name>A0A1Y2IGS9_TRAC3</name>
<dbReference type="EMBL" id="KZ084125">
    <property type="protein sequence ID" value="OSC99742.1"/>
    <property type="molecule type" value="Genomic_DNA"/>
</dbReference>
<proteinExistence type="predicted"/>